<dbReference type="GeneID" id="77953294"/>
<keyword evidence="2" id="KW-1185">Reference proteome</keyword>
<dbReference type="Proteomes" id="UP000828443">
    <property type="component" value="Segment"/>
</dbReference>
<accession>A0AAE7WFH7</accession>
<organism evidence="1 2">
    <name type="scientific">Kosakonia phage Kc263</name>
    <dbReference type="NCBI Taxonomy" id="2863194"/>
    <lineage>
        <taxon>Viruses</taxon>
        <taxon>Duplodnaviria</taxon>
        <taxon>Heunggongvirae</taxon>
        <taxon>Uroviricota</taxon>
        <taxon>Caudoviricetes</taxon>
        <taxon>Chimalliviridae</taxon>
        <taxon>Branisovskavirus</taxon>
        <taxon>Branisovskavirus Kc263</taxon>
    </lineage>
</organism>
<dbReference type="EMBL" id="MZ348422">
    <property type="protein sequence ID" value="QYN80117.1"/>
    <property type="molecule type" value="Genomic_DNA"/>
</dbReference>
<reference evidence="1" key="1">
    <citation type="journal article" date="2021" name="Viruses">
        <title>Novel Viruses That Lyse Plant and Human Strains of Kosakonia cowanii.</title>
        <authorList>
            <person name="Petrzik K."/>
            <person name="Brazdova S."/>
            <person name="Krawczyk K."/>
        </authorList>
    </citation>
    <scope>NUCLEOTIDE SEQUENCE</scope>
</reference>
<dbReference type="RefSeq" id="YP_010676929.1">
    <property type="nucleotide sequence ID" value="NC_071015.1"/>
</dbReference>
<name>A0AAE7WFH7_9CAUD</name>
<dbReference type="KEGG" id="vg:77953294"/>
<evidence type="ECO:0000313" key="2">
    <source>
        <dbReference type="Proteomes" id="UP000828443"/>
    </source>
</evidence>
<protein>
    <submittedName>
        <fullName evidence="1">Uncharacterized protein</fullName>
    </submittedName>
</protein>
<sequence>MNSIMCFTDMDSLFDARRGIITKVALESGNTKFDWDRNFAEVYKRRRFDFFNQPELGVTHAAYRTRFAKRSIADFEDDTQVFIRPSKLIKNLFSIAREIEFGVGQMISAGTFSLTVNLFPYELSDDMLQELNSVIRGAVPFNISLSFVSIPHEEILPAVLHSYHYVFLYGFLNSPDYKTYWDNYVTSQQTNTRFIVPDVLAKSEEELPPEMKSEELINLIGKLNVTQGGKITWVPYPKTIFDYVE</sequence>
<proteinExistence type="predicted"/>
<evidence type="ECO:0000313" key="1">
    <source>
        <dbReference type="EMBL" id="QYN80117.1"/>
    </source>
</evidence>